<dbReference type="RefSeq" id="WP_188755282.1">
    <property type="nucleotide sequence ID" value="NZ_BMJY01000003.1"/>
</dbReference>
<proteinExistence type="predicted"/>
<reference evidence="3" key="2">
    <citation type="submission" date="2020-09" db="EMBL/GenBank/DDBJ databases">
        <authorList>
            <person name="Sun Q."/>
            <person name="Zhou Y."/>
        </authorList>
    </citation>
    <scope>NUCLEOTIDE SEQUENCE</scope>
    <source>
        <strain evidence="3">CGMCC 1.15794</strain>
    </source>
</reference>
<name>A0A917IEY6_9MICO</name>
<dbReference type="InterPro" id="IPR043128">
    <property type="entry name" value="Rev_trsase/Diguanyl_cyclase"/>
</dbReference>
<dbReference type="SUPFAM" id="SSF55073">
    <property type="entry name" value="Nucleotide cyclase"/>
    <property type="match status" value="1"/>
</dbReference>
<feature type="transmembrane region" description="Helical" evidence="1">
    <location>
        <begin position="124"/>
        <end position="147"/>
    </location>
</feature>
<comment type="caution">
    <text evidence="3">The sequence shown here is derived from an EMBL/GenBank/DDBJ whole genome shotgun (WGS) entry which is preliminary data.</text>
</comment>
<dbReference type="Proteomes" id="UP000657592">
    <property type="component" value="Unassembled WGS sequence"/>
</dbReference>
<keyword evidence="1" id="KW-0812">Transmembrane</keyword>
<dbReference type="InterPro" id="IPR000160">
    <property type="entry name" value="GGDEF_dom"/>
</dbReference>
<keyword evidence="1" id="KW-1133">Transmembrane helix</keyword>
<dbReference type="Pfam" id="PF00990">
    <property type="entry name" value="GGDEF"/>
    <property type="match status" value="1"/>
</dbReference>
<keyword evidence="4" id="KW-1185">Reference proteome</keyword>
<dbReference type="EMBL" id="BMJY01000003">
    <property type="protein sequence ID" value="GGH39817.1"/>
    <property type="molecule type" value="Genomic_DNA"/>
</dbReference>
<accession>A0A917IEY6</accession>
<dbReference type="Gene3D" id="3.30.70.270">
    <property type="match status" value="1"/>
</dbReference>
<keyword evidence="1" id="KW-0472">Membrane</keyword>
<dbReference type="PROSITE" id="PS50887">
    <property type="entry name" value="GGDEF"/>
    <property type="match status" value="1"/>
</dbReference>
<feature type="transmembrane region" description="Helical" evidence="1">
    <location>
        <begin position="16"/>
        <end position="37"/>
    </location>
</feature>
<gene>
    <name evidence="3" type="ORF">GCM10010921_11330</name>
</gene>
<dbReference type="AlphaFoldDB" id="A0A917IEY6"/>
<sequence length="379" mass="40092">MNDPTMTAPPGLSPEFGIAQITVTTLAAIMMIGLGFLPRPSRATLMWSLAFSLALLSTSLTVTATGLELETLRRASLGVLFSSQVLVWAGLRAWRGAPSMGWVVLPVGAAAALALTSAGDGAGFSVVFRIVFLGIGVFPALTLLELARIPEGGHRMLRPLRVASIAFALIALVSAATIFLFPASGPEDLVLTHSVNWIGLLVNAVCTLVSLLWLAQGATPGRRDVPTRWAHFSTLGADRLTRAREREERSWSLLSIRLDDIPDLRDACGEAGFGELSDSFESCVRRAFPADADIGRRGDGWMVVLAPRTTEVLREQVRELLVTVTALGPAAGATVPLSASVGWASVSAAGYDLSDLLRSADDALGVAAAHGGDRWERVS</sequence>
<reference evidence="3" key="1">
    <citation type="journal article" date="2014" name="Int. J. Syst. Evol. Microbiol.">
        <title>Complete genome sequence of Corynebacterium casei LMG S-19264T (=DSM 44701T), isolated from a smear-ripened cheese.</title>
        <authorList>
            <consortium name="US DOE Joint Genome Institute (JGI-PGF)"/>
            <person name="Walter F."/>
            <person name="Albersmeier A."/>
            <person name="Kalinowski J."/>
            <person name="Ruckert C."/>
        </authorList>
    </citation>
    <scope>NUCLEOTIDE SEQUENCE</scope>
    <source>
        <strain evidence="3">CGMCC 1.15794</strain>
    </source>
</reference>
<evidence type="ECO:0000259" key="2">
    <source>
        <dbReference type="PROSITE" id="PS50887"/>
    </source>
</evidence>
<protein>
    <recommendedName>
        <fullName evidence="2">GGDEF domain-containing protein</fullName>
    </recommendedName>
</protein>
<dbReference type="InterPro" id="IPR029787">
    <property type="entry name" value="Nucleotide_cyclase"/>
</dbReference>
<evidence type="ECO:0000313" key="3">
    <source>
        <dbReference type="EMBL" id="GGH39817.1"/>
    </source>
</evidence>
<feature type="transmembrane region" description="Helical" evidence="1">
    <location>
        <begin position="44"/>
        <end position="63"/>
    </location>
</feature>
<feature type="domain" description="GGDEF" evidence="2">
    <location>
        <begin position="249"/>
        <end position="379"/>
    </location>
</feature>
<organism evidence="3 4">
    <name type="scientific">Microbacterium album</name>
    <dbReference type="NCBI Taxonomy" id="2053191"/>
    <lineage>
        <taxon>Bacteria</taxon>
        <taxon>Bacillati</taxon>
        <taxon>Actinomycetota</taxon>
        <taxon>Actinomycetes</taxon>
        <taxon>Micrococcales</taxon>
        <taxon>Microbacteriaceae</taxon>
        <taxon>Microbacterium</taxon>
    </lineage>
</organism>
<feature type="transmembrane region" description="Helical" evidence="1">
    <location>
        <begin position="195"/>
        <end position="215"/>
    </location>
</feature>
<evidence type="ECO:0000313" key="4">
    <source>
        <dbReference type="Proteomes" id="UP000657592"/>
    </source>
</evidence>
<feature type="transmembrane region" description="Helical" evidence="1">
    <location>
        <begin position="159"/>
        <end position="183"/>
    </location>
</feature>
<evidence type="ECO:0000256" key="1">
    <source>
        <dbReference type="SAM" id="Phobius"/>
    </source>
</evidence>